<keyword evidence="7" id="KW-1185">Reference proteome</keyword>
<evidence type="ECO:0000256" key="2">
    <source>
        <dbReference type="ARBA" id="ARBA00022737"/>
    </source>
</evidence>
<dbReference type="FunFam" id="1.10.238.10:FF:000256">
    <property type="entry name" value="probable calcium-binding protein CML20"/>
    <property type="match status" value="1"/>
</dbReference>
<evidence type="ECO:0000313" key="6">
    <source>
        <dbReference type="EMBL" id="KAJ9670759.1"/>
    </source>
</evidence>
<feature type="domain" description="EF-hand" evidence="5">
    <location>
        <begin position="56"/>
        <end position="91"/>
    </location>
</feature>
<accession>A0AA38YHW5</accession>
<feature type="domain" description="EF-hand" evidence="5">
    <location>
        <begin position="129"/>
        <end position="164"/>
    </location>
</feature>
<evidence type="ECO:0000259" key="5">
    <source>
        <dbReference type="PROSITE" id="PS50222"/>
    </source>
</evidence>
<dbReference type="GO" id="GO:0005509">
    <property type="term" value="F:calcium ion binding"/>
    <property type="evidence" value="ECO:0007669"/>
    <property type="project" value="InterPro"/>
</dbReference>
<comment type="caution">
    <text evidence="6">The sequence shown here is derived from an EMBL/GenBank/DDBJ whole genome shotgun (WGS) entry which is preliminary data.</text>
</comment>
<dbReference type="InterPro" id="IPR011992">
    <property type="entry name" value="EF-hand-dom_pair"/>
</dbReference>
<keyword evidence="1" id="KW-0479">Metal-binding</keyword>
<dbReference type="InterPro" id="IPR018247">
    <property type="entry name" value="EF_Hand_1_Ca_BS"/>
</dbReference>
<keyword evidence="2" id="KW-0677">Repeat</keyword>
<reference evidence="6 7" key="1">
    <citation type="journal article" date="2023" name="BMC Biotechnol.">
        <title>Vitis rotundifolia cv Carlos genome sequencing.</title>
        <authorList>
            <person name="Huff M."/>
            <person name="Hulse-Kemp A."/>
            <person name="Scheffler B."/>
            <person name="Youngblood R."/>
            <person name="Simpson S."/>
            <person name="Babiker E."/>
            <person name="Staton M."/>
        </authorList>
    </citation>
    <scope>NUCLEOTIDE SEQUENCE [LARGE SCALE GENOMIC DNA]</scope>
    <source>
        <tissue evidence="6">Leaf</tissue>
    </source>
</reference>
<evidence type="ECO:0000256" key="4">
    <source>
        <dbReference type="SAM" id="MobiDB-lite"/>
    </source>
</evidence>
<evidence type="ECO:0000256" key="3">
    <source>
        <dbReference type="ARBA" id="ARBA00022837"/>
    </source>
</evidence>
<dbReference type="EMBL" id="JARBHA010000020">
    <property type="protein sequence ID" value="KAJ9670759.1"/>
    <property type="molecule type" value="Genomic_DNA"/>
</dbReference>
<evidence type="ECO:0000256" key="1">
    <source>
        <dbReference type="ARBA" id="ARBA00022723"/>
    </source>
</evidence>
<dbReference type="InterPro" id="IPR002048">
    <property type="entry name" value="EF_hand_dom"/>
</dbReference>
<feature type="compositionally biased region" description="Basic residues" evidence="4">
    <location>
        <begin position="8"/>
        <end position="20"/>
    </location>
</feature>
<dbReference type="GO" id="GO:0016460">
    <property type="term" value="C:myosin II complex"/>
    <property type="evidence" value="ECO:0007669"/>
    <property type="project" value="TreeGrafter"/>
</dbReference>
<dbReference type="PANTHER" id="PTHR23048">
    <property type="entry name" value="MYOSIN LIGHT CHAIN 1, 3"/>
    <property type="match status" value="1"/>
</dbReference>
<dbReference type="CDD" id="cd00051">
    <property type="entry name" value="EFh"/>
    <property type="match status" value="1"/>
</dbReference>
<feature type="region of interest" description="Disordered" evidence="4">
    <location>
        <begin position="1"/>
        <end position="21"/>
    </location>
</feature>
<keyword evidence="3" id="KW-0106">Calcium</keyword>
<dbReference type="PRINTS" id="PR01362">
    <property type="entry name" value="CALFLAGIN"/>
</dbReference>
<dbReference type="Pfam" id="PF13499">
    <property type="entry name" value="EF-hand_7"/>
    <property type="match status" value="2"/>
</dbReference>
<dbReference type="FunFam" id="1.10.238.10:FF:000268">
    <property type="entry name" value="Centrin 2"/>
    <property type="match status" value="1"/>
</dbReference>
<protein>
    <recommendedName>
        <fullName evidence="5">EF-hand domain-containing protein</fullName>
    </recommendedName>
</protein>
<dbReference type="InterPro" id="IPR003299">
    <property type="entry name" value="Calflagin-bd"/>
</dbReference>
<dbReference type="AlphaFoldDB" id="A0AA38YHW5"/>
<proteinExistence type="predicted"/>
<dbReference type="PROSITE" id="PS50222">
    <property type="entry name" value="EF_HAND_2"/>
    <property type="match status" value="4"/>
</dbReference>
<dbReference type="SUPFAM" id="SSF47473">
    <property type="entry name" value="EF-hand"/>
    <property type="match status" value="1"/>
</dbReference>
<organism evidence="6 7">
    <name type="scientific">Vitis rotundifolia</name>
    <name type="common">Muscadine grape</name>
    <dbReference type="NCBI Taxonomy" id="103349"/>
    <lineage>
        <taxon>Eukaryota</taxon>
        <taxon>Viridiplantae</taxon>
        <taxon>Streptophyta</taxon>
        <taxon>Embryophyta</taxon>
        <taxon>Tracheophyta</taxon>
        <taxon>Spermatophyta</taxon>
        <taxon>Magnoliopsida</taxon>
        <taxon>eudicotyledons</taxon>
        <taxon>Gunneridae</taxon>
        <taxon>Pentapetalae</taxon>
        <taxon>rosids</taxon>
        <taxon>Vitales</taxon>
        <taxon>Vitaceae</taxon>
        <taxon>Viteae</taxon>
        <taxon>Vitis</taxon>
    </lineage>
</organism>
<dbReference type="InterPro" id="IPR050230">
    <property type="entry name" value="CALM/Myosin/TropC-like"/>
</dbReference>
<feature type="domain" description="EF-hand" evidence="5">
    <location>
        <begin position="20"/>
        <end position="55"/>
    </location>
</feature>
<gene>
    <name evidence="6" type="ORF">PVL29_026969</name>
</gene>
<evidence type="ECO:0000313" key="7">
    <source>
        <dbReference type="Proteomes" id="UP001168098"/>
    </source>
</evidence>
<dbReference type="PANTHER" id="PTHR23048:SF59">
    <property type="entry name" value="EF-HAND SUPERFAMILY PROTEIN"/>
    <property type="match status" value="1"/>
</dbReference>
<name>A0AA38YHW5_VITRO</name>
<dbReference type="Gene3D" id="1.10.238.10">
    <property type="entry name" value="EF-hand"/>
    <property type="match status" value="2"/>
</dbReference>
<dbReference type="PROSITE" id="PS00018">
    <property type="entry name" value="EF_HAND_1"/>
    <property type="match status" value="4"/>
</dbReference>
<dbReference type="Proteomes" id="UP001168098">
    <property type="component" value="Unassembled WGS sequence"/>
</dbReference>
<feature type="domain" description="EF-hand" evidence="5">
    <location>
        <begin position="93"/>
        <end position="128"/>
    </location>
</feature>
<sequence length="165" mass="18994">MYGEKSRKDKPKGRHGLTQRKRQEIKEAFDLFDTDGSGTIDAKELNVAMRALGFEMTEEQITQMIADVDKNGSGAIDFDEFAHMMTAKIGERDSREELMKAFHIIDQDQNGKISSMDIKRITEELGEKFSTREIEEMIREADQDSDGEVSAEEFMRMMKRTTYGY</sequence>
<dbReference type="SMART" id="SM00054">
    <property type="entry name" value="EFh"/>
    <property type="match status" value="4"/>
</dbReference>